<proteinExistence type="predicted"/>
<feature type="compositionally biased region" description="Polar residues" evidence="1">
    <location>
        <begin position="143"/>
        <end position="159"/>
    </location>
</feature>
<sequence>MTLVGNYVDLKALEHGEIRDLKDIGEGRTKRRKRRTLVPMTGIHRVRVQKQKLGGTSAETLLFAPASDPDNAGGWPRVISNSTLLEEPTPVQAQPTRRMEVYSNAIPPSELEIGHQSPSPTDPHPSTPAQIALGSAENDGVTEATQSFEPTSPTDSGNSDIRVDGGMGFQREANCTSSLIWLRIQLLTIKQLTPYAT</sequence>
<name>A0A6A5V1J3_9PLEO</name>
<gene>
    <name evidence="2" type="ORF">BU23DRAFT_194498</name>
</gene>
<organism evidence="2 3">
    <name type="scientific">Bimuria novae-zelandiae CBS 107.79</name>
    <dbReference type="NCBI Taxonomy" id="1447943"/>
    <lineage>
        <taxon>Eukaryota</taxon>
        <taxon>Fungi</taxon>
        <taxon>Dikarya</taxon>
        <taxon>Ascomycota</taxon>
        <taxon>Pezizomycotina</taxon>
        <taxon>Dothideomycetes</taxon>
        <taxon>Pleosporomycetidae</taxon>
        <taxon>Pleosporales</taxon>
        <taxon>Massarineae</taxon>
        <taxon>Didymosphaeriaceae</taxon>
        <taxon>Bimuria</taxon>
    </lineage>
</organism>
<keyword evidence="3" id="KW-1185">Reference proteome</keyword>
<feature type="region of interest" description="Disordered" evidence="1">
    <location>
        <begin position="109"/>
        <end position="165"/>
    </location>
</feature>
<evidence type="ECO:0000256" key="1">
    <source>
        <dbReference type="SAM" id="MobiDB-lite"/>
    </source>
</evidence>
<protein>
    <submittedName>
        <fullName evidence="2">Uncharacterized protein</fullName>
    </submittedName>
</protein>
<dbReference type="Proteomes" id="UP000800036">
    <property type="component" value="Unassembled WGS sequence"/>
</dbReference>
<dbReference type="AlphaFoldDB" id="A0A6A5V1J3"/>
<dbReference type="EMBL" id="ML976695">
    <property type="protein sequence ID" value="KAF1971111.1"/>
    <property type="molecule type" value="Genomic_DNA"/>
</dbReference>
<evidence type="ECO:0000313" key="2">
    <source>
        <dbReference type="EMBL" id="KAF1971111.1"/>
    </source>
</evidence>
<accession>A0A6A5V1J3</accession>
<reference evidence="2" key="1">
    <citation type="journal article" date="2020" name="Stud. Mycol.">
        <title>101 Dothideomycetes genomes: a test case for predicting lifestyles and emergence of pathogens.</title>
        <authorList>
            <person name="Haridas S."/>
            <person name="Albert R."/>
            <person name="Binder M."/>
            <person name="Bloem J."/>
            <person name="Labutti K."/>
            <person name="Salamov A."/>
            <person name="Andreopoulos B."/>
            <person name="Baker S."/>
            <person name="Barry K."/>
            <person name="Bills G."/>
            <person name="Bluhm B."/>
            <person name="Cannon C."/>
            <person name="Castanera R."/>
            <person name="Culley D."/>
            <person name="Daum C."/>
            <person name="Ezra D."/>
            <person name="Gonzalez J."/>
            <person name="Henrissat B."/>
            <person name="Kuo A."/>
            <person name="Liang C."/>
            <person name="Lipzen A."/>
            <person name="Lutzoni F."/>
            <person name="Magnuson J."/>
            <person name="Mondo S."/>
            <person name="Nolan M."/>
            <person name="Ohm R."/>
            <person name="Pangilinan J."/>
            <person name="Park H.-J."/>
            <person name="Ramirez L."/>
            <person name="Alfaro M."/>
            <person name="Sun H."/>
            <person name="Tritt A."/>
            <person name="Yoshinaga Y."/>
            <person name="Zwiers L.-H."/>
            <person name="Turgeon B."/>
            <person name="Goodwin S."/>
            <person name="Spatafora J."/>
            <person name="Crous P."/>
            <person name="Grigoriev I."/>
        </authorList>
    </citation>
    <scope>NUCLEOTIDE SEQUENCE</scope>
    <source>
        <strain evidence="2">CBS 107.79</strain>
    </source>
</reference>
<evidence type="ECO:0000313" key="3">
    <source>
        <dbReference type="Proteomes" id="UP000800036"/>
    </source>
</evidence>